<gene>
    <name evidence="2" type="ORF">NCTC12722_01261</name>
</gene>
<keyword evidence="1" id="KW-0472">Membrane</keyword>
<evidence type="ECO:0000256" key="1">
    <source>
        <dbReference type="SAM" id="Phobius"/>
    </source>
</evidence>
<dbReference type="RefSeq" id="WP_002718858.1">
    <property type="nucleotide sequence ID" value="NZ_UFSI01000001.1"/>
</dbReference>
<accession>A0A380W551</accession>
<proteinExistence type="predicted"/>
<keyword evidence="1" id="KW-0812">Transmembrane</keyword>
<evidence type="ECO:0000313" key="3">
    <source>
        <dbReference type="Proteomes" id="UP000254343"/>
    </source>
</evidence>
<protein>
    <submittedName>
        <fullName evidence="2">Uncharacterized protein</fullName>
    </submittedName>
</protein>
<evidence type="ECO:0000313" key="2">
    <source>
        <dbReference type="EMBL" id="SUU84078.1"/>
    </source>
</evidence>
<dbReference type="OrthoDB" id="7597200at2"/>
<organism evidence="2 3">
    <name type="scientific">Afipia felis</name>
    <name type="common">Cat scratch disease bacillus</name>
    <dbReference type="NCBI Taxonomy" id="1035"/>
    <lineage>
        <taxon>Bacteria</taxon>
        <taxon>Pseudomonadati</taxon>
        <taxon>Pseudomonadota</taxon>
        <taxon>Alphaproteobacteria</taxon>
        <taxon>Hyphomicrobiales</taxon>
        <taxon>Nitrobacteraceae</taxon>
        <taxon>Afipia</taxon>
    </lineage>
</organism>
<keyword evidence="1" id="KW-1133">Transmembrane helix</keyword>
<dbReference type="AlphaFoldDB" id="A0A380W551"/>
<reference evidence="2 3" key="1">
    <citation type="submission" date="2018-06" db="EMBL/GenBank/DDBJ databases">
        <authorList>
            <consortium name="Pathogen Informatics"/>
            <person name="Doyle S."/>
        </authorList>
    </citation>
    <scope>NUCLEOTIDE SEQUENCE [LARGE SCALE GENOMIC DNA]</scope>
    <source>
        <strain evidence="2 3">NCTC12722</strain>
    </source>
</reference>
<sequence>MSTGISLGRRGRLTMWVIATAIILIFAAANWHFVHVAITSQPDCVSHLRLGNGNASHGSFSAAQSSCTPK</sequence>
<dbReference type="EMBL" id="UIGB01000001">
    <property type="protein sequence ID" value="SUU84078.1"/>
    <property type="molecule type" value="Genomic_DNA"/>
</dbReference>
<name>A0A380W551_AFIFE</name>
<feature type="transmembrane region" description="Helical" evidence="1">
    <location>
        <begin position="12"/>
        <end position="34"/>
    </location>
</feature>
<dbReference type="Proteomes" id="UP000254343">
    <property type="component" value="Unassembled WGS sequence"/>
</dbReference>